<dbReference type="InterPro" id="IPR015424">
    <property type="entry name" value="PyrdxlP-dep_Trfase"/>
</dbReference>
<dbReference type="RefSeq" id="WP_166379081.1">
    <property type="nucleotide sequence ID" value="NZ_BAAATT010000005.1"/>
</dbReference>
<dbReference type="Gene3D" id="3.90.1150.10">
    <property type="entry name" value="Aspartate Aminotransferase, domain 1"/>
    <property type="match status" value="1"/>
</dbReference>
<dbReference type="CDD" id="cd00614">
    <property type="entry name" value="CGS_like"/>
    <property type="match status" value="1"/>
</dbReference>
<comment type="catalytic activity">
    <reaction evidence="6">
        <text>L-homocysteine + H2O = 2-oxobutanoate + hydrogen sulfide + NH4(+) + H(+)</text>
        <dbReference type="Rhea" id="RHEA:14501"/>
        <dbReference type="ChEBI" id="CHEBI:15377"/>
        <dbReference type="ChEBI" id="CHEBI:15378"/>
        <dbReference type="ChEBI" id="CHEBI:16763"/>
        <dbReference type="ChEBI" id="CHEBI:28938"/>
        <dbReference type="ChEBI" id="CHEBI:29919"/>
        <dbReference type="ChEBI" id="CHEBI:58199"/>
        <dbReference type="EC" id="4.4.1.2"/>
    </reaction>
    <physiologicalReaction direction="left-to-right" evidence="6">
        <dbReference type="Rhea" id="RHEA:14502"/>
    </physiologicalReaction>
</comment>
<dbReference type="SUPFAM" id="SSF53383">
    <property type="entry name" value="PLP-dependent transferases"/>
    <property type="match status" value="1"/>
</dbReference>
<dbReference type="GO" id="GO:0047982">
    <property type="term" value="F:homocysteine desulfhydrase activity"/>
    <property type="evidence" value="ECO:0007669"/>
    <property type="project" value="UniProtKB-EC"/>
</dbReference>
<dbReference type="EC" id="4.4.1.2" evidence="4"/>
<evidence type="ECO:0000256" key="7">
    <source>
        <dbReference type="ARBA" id="ARBA00052699"/>
    </source>
</evidence>
<dbReference type="Pfam" id="PF01053">
    <property type="entry name" value="Cys_Met_Meta_PP"/>
    <property type="match status" value="1"/>
</dbReference>
<dbReference type="InterPro" id="IPR015421">
    <property type="entry name" value="PyrdxlP-dep_Trfase_major"/>
</dbReference>
<dbReference type="InterPro" id="IPR015422">
    <property type="entry name" value="PyrdxlP-dep_Trfase_small"/>
</dbReference>
<accession>A0A8J3LCR6</accession>
<dbReference type="Proteomes" id="UP000660339">
    <property type="component" value="Unassembled WGS sequence"/>
</dbReference>
<proteinExistence type="inferred from homology"/>
<evidence type="ECO:0000256" key="2">
    <source>
        <dbReference type="ARBA" id="ARBA00009077"/>
    </source>
</evidence>
<dbReference type="PANTHER" id="PTHR11808">
    <property type="entry name" value="TRANS-SULFURATION ENZYME FAMILY MEMBER"/>
    <property type="match status" value="1"/>
</dbReference>
<comment type="similarity">
    <text evidence="2 9">Belongs to the trans-sulfuration enzymes family.</text>
</comment>
<evidence type="ECO:0000256" key="3">
    <source>
        <dbReference type="ARBA" id="ARBA00022898"/>
    </source>
</evidence>
<dbReference type="Gene3D" id="3.40.640.10">
    <property type="entry name" value="Type I PLP-dependent aspartate aminotransferase-like (Major domain)"/>
    <property type="match status" value="1"/>
</dbReference>
<sequence>MTGRVQPATAVTHPPRVEVPADNRPLVAPIYQSVKFTFDDVAETKRLSQGERDGYWYSRKSNPTLRQLELTLAALQGREACLVTASGAAAVNLAMLALCRQGDHVVCFAEMYQPTRTMIRRVLERYGVRHTLLSIGDLDAVERALSATPTRLVVFESPTNPVLKIADIGRITALARRHGALTLLDNTLAGVHNHAQFDVDIFVHSLTKYVSGHGDAMGGAIIADQAVIDDLRAEMAILGATLDPQAAFLLQRGLKTYFLRYERQCHNAMAVARHLATRPQIRDLRYPGLESHPQHELARAQQRDFGSMIAFDLPGGPDVAKRFAEALELFTISSSLGSTESLILPPQLLQPRDFDARQRAWSAITESTVRLSVGIEDSGDLIADIDRALAASGAA</sequence>
<name>A0A8J3LCR6_9ACTN</name>
<dbReference type="AlphaFoldDB" id="A0A8J3LCR6"/>
<dbReference type="PIRSF" id="PIRSF001434">
    <property type="entry name" value="CGS"/>
    <property type="match status" value="1"/>
</dbReference>
<dbReference type="GO" id="GO:0018826">
    <property type="term" value="F:methionine gamma-lyase activity"/>
    <property type="evidence" value="ECO:0007669"/>
    <property type="project" value="UniProtKB-EC"/>
</dbReference>
<protein>
    <recommendedName>
        <fullName evidence="4">homocysteine desulfhydrase</fullName>
        <ecNumber evidence="4">4.4.1.2</ecNumber>
    </recommendedName>
    <alternativeName>
        <fullName evidence="5">Homocysteine desulfhydrase</fullName>
    </alternativeName>
</protein>
<evidence type="ECO:0000256" key="5">
    <source>
        <dbReference type="ARBA" id="ARBA00047199"/>
    </source>
</evidence>
<dbReference type="GO" id="GO:0030170">
    <property type="term" value="F:pyridoxal phosphate binding"/>
    <property type="evidence" value="ECO:0007669"/>
    <property type="project" value="InterPro"/>
</dbReference>
<evidence type="ECO:0000256" key="9">
    <source>
        <dbReference type="RuleBase" id="RU362118"/>
    </source>
</evidence>
<dbReference type="GO" id="GO:0005737">
    <property type="term" value="C:cytoplasm"/>
    <property type="evidence" value="ECO:0007669"/>
    <property type="project" value="TreeGrafter"/>
</dbReference>
<evidence type="ECO:0000256" key="4">
    <source>
        <dbReference type="ARBA" id="ARBA00047175"/>
    </source>
</evidence>
<keyword evidence="11" id="KW-1185">Reference proteome</keyword>
<feature type="modified residue" description="N6-(pyridoxal phosphate)lysine" evidence="8">
    <location>
        <position position="208"/>
    </location>
</feature>
<dbReference type="EMBL" id="BONJ01000028">
    <property type="protein sequence ID" value="GIG16717.1"/>
    <property type="molecule type" value="Genomic_DNA"/>
</dbReference>
<evidence type="ECO:0000256" key="8">
    <source>
        <dbReference type="PIRSR" id="PIRSR001434-2"/>
    </source>
</evidence>
<dbReference type="InterPro" id="IPR054542">
    <property type="entry name" value="Cys_met_metab_PP"/>
</dbReference>
<gene>
    <name evidence="10" type="ORF">Cme02nite_50490</name>
</gene>
<comment type="cofactor">
    <cofactor evidence="1 9">
        <name>pyridoxal 5'-phosphate</name>
        <dbReference type="ChEBI" id="CHEBI:597326"/>
    </cofactor>
</comment>
<evidence type="ECO:0000313" key="10">
    <source>
        <dbReference type="EMBL" id="GIG16717.1"/>
    </source>
</evidence>
<dbReference type="FunFam" id="3.40.640.10:FF:000046">
    <property type="entry name" value="Cystathionine gamma-lyase"/>
    <property type="match status" value="1"/>
</dbReference>
<dbReference type="GO" id="GO:0019346">
    <property type="term" value="P:transsulfuration"/>
    <property type="evidence" value="ECO:0007669"/>
    <property type="project" value="InterPro"/>
</dbReference>
<evidence type="ECO:0000256" key="1">
    <source>
        <dbReference type="ARBA" id="ARBA00001933"/>
    </source>
</evidence>
<dbReference type="InterPro" id="IPR000277">
    <property type="entry name" value="Cys/Met-Metab_PyrdxlP-dep_enz"/>
</dbReference>
<comment type="catalytic activity">
    <reaction evidence="7">
        <text>L-methionine + H2O = methanethiol + 2-oxobutanoate + NH4(+)</text>
        <dbReference type="Rhea" id="RHEA:23800"/>
        <dbReference type="ChEBI" id="CHEBI:15377"/>
        <dbReference type="ChEBI" id="CHEBI:16007"/>
        <dbReference type="ChEBI" id="CHEBI:16763"/>
        <dbReference type="ChEBI" id="CHEBI:28938"/>
        <dbReference type="ChEBI" id="CHEBI:57844"/>
        <dbReference type="EC" id="4.4.1.11"/>
    </reaction>
    <physiologicalReaction direction="left-to-right" evidence="7">
        <dbReference type="Rhea" id="RHEA:23801"/>
    </physiologicalReaction>
</comment>
<reference evidence="10" key="1">
    <citation type="submission" date="2021-01" db="EMBL/GenBank/DDBJ databases">
        <title>Whole genome shotgun sequence of Catellatospora methionotrophica NBRC 14553.</title>
        <authorList>
            <person name="Komaki H."/>
            <person name="Tamura T."/>
        </authorList>
    </citation>
    <scope>NUCLEOTIDE SEQUENCE</scope>
    <source>
        <strain evidence="10">NBRC 14553</strain>
    </source>
</reference>
<keyword evidence="3 8" id="KW-0663">Pyridoxal phosphate</keyword>
<evidence type="ECO:0000313" key="11">
    <source>
        <dbReference type="Proteomes" id="UP000660339"/>
    </source>
</evidence>
<comment type="caution">
    <text evidence="10">The sequence shown here is derived from an EMBL/GenBank/DDBJ whole genome shotgun (WGS) entry which is preliminary data.</text>
</comment>
<evidence type="ECO:0000256" key="6">
    <source>
        <dbReference type="ARBA" id="ARBA00048780"/>
    </source>
</evidence>
<dbReference type="PROSITE" id="PS00868">
    <property type="entry name" value="CYS_MET_METAB_PP"/>
    <property type="match status" value="1"/>
</dbReference>
<organism evidence="10 11">
    <name type="scientific">Catellatospora methionotrophica</name>
    <dbReference type="NCBI Taxonomy" id="121620"/>
    <lineage>
        <taxon>Bacteria</taxon>
        <taxon>Bacillati</taxon>
        <taxon>Actinomycetota</taxon>
        <taxon>Actinomycetes</taxon>
        <taxon>Micromonosporales</taxon>
        <taxon>Micromonosporaceae</taxon>
        <taxon>Catellatospora</taxon>
    </lineage>
</organism>